<proteinExistence type="inferred from homology"/>
<dbReference type="PANTHER" id="PTHR38449">
    <property type="entry name" value="REGULATORY PROTEIN TM_1690-RELATED"/>
    <property type="match status" value="1"/>
</dbReference>
<dbReference type="EMBL" id="AECV01000016">
    <property type="protein sequence ID" value="EFW29754.1"/>
    <property type="molecule type" value="Genomic_DNA"/>
</dbReference>
<keyword evidence="3" id="KW-1185">Reference proteome</keyword>
<dbReference type="AlphaFoldDB" id="E7N1X2"/>
<dbReference type="InterPro" id="IPR007169">
    <property type="entry name" value="RemA-like"/>
</dbReference>
<evidence type="ECO:0000256" key="1">
    <source>
        <dbReference type="HAMAP-Rule" id="MF_01503"/>
    </source>
</evidence>
<dbReference type="RefSeq" id="WP_009349648.1">
    <property type="nucleotide sequence ID" value="NZ_GL638136.1"/>
</dbReference>
<dbReference type="Proteomes" id="UP000004633">
    <property type="component" value="Unassembled WGS sequence"/>
</dbReference>
<gene>
    <name evidence="2" type="ORF">HMPREF9555_00982</name>
</gene>
<comment type="caution">
    <text evidence="2">The sequence shown here is derived from an EMBL/GenBank/DDBJ whole genome shotgun (WGS) entry which is preliminary data.</text>
</comment>
<comment type="similarity">
    <text evidence="1">Belongs to the RemA family.</text>
</comment>
<evidence type="ECO:0000313" key="2">
    <source>
        <dbReference type="EMBL" id="EFW29754.1"/>
    </source>
</evidence>
<organism evidence="2 3">
    <name type="scientific">Selenomonas artemidis F0399</name>
    <dbReference type="NCBI Taxonomy" id="749551"/>
    <lineage>
        <taxon>Bacteria</taxon>
        <taxon>Bacillati</taxon>
        <taxon>Bacillota</taxon>
        <taxon>Negativicutes</taxon>
        <taxon>Selenomonadales</taxon>
        <taxon>Selenomonadaceae</taxon>
        <taxon>Selenomonas</taxon>
    </lineage>
</organism>
<dbReference type="NCBIfam" id="NF003315">
    <property type="entry name" value="PRK04323.1"/>
    <property type="match status" value="1"/>
</dbReference>
<dbReference type="STRING" id="749551.HMPREF9555_00982"/>
<reference evidence="2 3" key="1">
    <citation type="submission" date="2010-08" db="EMBL/GenBank/DDBJ databases">
        <authorList>
            <person name="Weinstock G."/>
            <person name="Sodergren E."/>
            <person name="Clifton S."/>
            <person name="Fulton L."/>
            <person name="Fulton B."/>
            <person name="Courtney L."/>
            <person name="Fronick C."/>
            <person name="Harrison M."/>
            <person name="Strong C."/>
            <person name="Farmer C."/>
            <person name="Delahaunty K."/>
            <person name="Markovic C."/>
            <person name="Hall O."/>
            <person name="Minx P."/>
            <person name="Tomlinson C."/>
            <person name="Mitreva M."/>
            <person name="Hou S."/>
            <person name="Chen J."/>
            <person name="Wollam A."/>
            <person name="Pepin K.H."/>
            <person name="Johnson M."/>
            <person name="Bhonagiri V."/>
            <person name="Zhang X."/>
            <person name="Suruliraj S."/>
            <person name="Warren W."/>
            <person name="Chinwalla A."/>
            <person name="Mardis E.R."/>
            <person name="Wilson R.K."/>
        </authorList>
    </citation>
    <scope>NUCLEOTIDE SEQUENCE [LARGE SCALE GENOMIC DNA]</scope>
    <source>
        <strain evidence="2 3">F0399</strain>
    </source>
</reference>
<dbReference type="Pfam" id="PF04025">
    <property type="entry name" value="RemA-like"/>
    <property type="match status" value="1"/>
</dbReference>
<dbReference type="HOGENOM" id="CLU_165326_0_0_9"/>
<protein>
    <recommendedName>
        <fullName evidence="1">Putative regulatory protein HMPREF9555_00982</fullName>
    </recommendedName>
</protein>
<sequence length="85" mass="9119">MEIRPVNIGFGDIVFAGRIVAIVAPTSASAKRMVQDARDAGRLVDATYKRRTRAVIVTDSGHIVLSALQPETLANRVGGEKEDAE</sequence>
<dbReference type="PANTHER" id="PTHR38449:SF1">
    <property type="entry name" value="REGULATORY PROTEIN SSL2874-RELATED"/>
    <property type="match status" value="1"/>
</dbReference>
<name>E7N1X2_9FIRM</name>
<evidence type="ECO:0000313" key="3">
    <source>
        <dbReference type="Proteomes" id="UP000004633"/>
    </source>
</evidence>
<accession>E7N1X2</accession>
<dbReference type="HAMAP" id="MF_01503">
    <property type="entry name" value="RemA"/>
    <property type="match status" value="1"/>
</dbReference>